<evidence type="ECO:0000313" key="1">
    <source>
        <dbReference type="EMBL" id="WVY90796.1"/>
    </source>
</evidence>
<dbReference type="AlphaFoldDB" id="A0AAQ3MGI1"/>
<evidence type="ECO:0000313" key="2">
    <source>
        <dbReference type="Proteomes" id="UP001374535"/>
    </source>
</evidence>
<name>A0AAQ3MGI1_VIGMU</name>
<reference evidence="1 2" key="1">
    <citation type="journal article" date="2023" name="Life. Sci Alliance">
        <title>Evolutionary insights into 3D genome organization and epigenetic landscape of Vigna mungo.</title>
        <authorList>
            <person name="Junaid A."/>
            <person name="Singh B."/>
            <person name="Bhatia S."/>
        </authorList>
    </citation>
    <scope>NUCLEOTIDE SEQUENCE [LARGE SCALE GENOMIC DNA]</scope>
    <source>
        <strain evidence="1">Urdbean</strain>
    </source>
</reference>
<dbReference type="EMBL" id="CP144690">
    <property type="protein sequence ID" value="WVY90796.1"/>
    <property type="molecule type" value="Genomic_DNA"/>
</dbReference>
<protein>
    <submittedName>
        <fullName evidence="1">Uncharacterized protein</fullName>
    </submittedName>
</protein>
<proteinExistence type="predicted"/>
<accession>A0AAQ3MGI1</accession>
<sequence>MLTQLPLTASACFAPTEKNSVITSSGMPLVSGTFKKTNTQAMMHTIAYIPKTPPRPTELSITGSVYVTMMSHIQNVRAHIAMHRPRIRLGKISEQRILGIGPKPITKQQK</sequence>
<keyword evidence="2" id="KW-1185">Reference proteome</keyword>
<organism evidence="1 2">
    <name type="scientific">Vigna mungo</name>
    <name type="common">Black gram</name>
    <name type="synonym">Phaseolus mungo</name>
    <dbReference type="NCBI Taxonomy" id="3915"/>
    <lineage>
        <taxon>Eukaryota</taxon>
        <taxon>Viridiplantae</taxon>
        <taxon>Streptophyta</taxon>
        <taxon>Embryophyta</taxon>
        <taxon>Tracheophyta</taxon>
        <taxon>Spermatophyta</taxon>
        <taxon>Magnoliopsida</taxon>
        <taxon>eudicotyledons</taxon>
        <taxon>Gunneridae</taxon>
        <taxon>Pentapetalae</taxon>
        <taxon>rosids</taxon>
        <taxon>fabids</taxon>
        <taxon>Fabales</taxon>
        <taxon>Fabaceae</taxon>
        <taxon>Papilionoideae</taxon>
        <taxon>50 kb inversion clade</taxon>
        <taxon>NPAAA clade</taxon>
        <taxon>indigoferoid/millettioid clade</taxon>
        <taxon>Phaseoleae</taxon>
        <taxon>Vigna</taxon>
    </lineage>
</organism>
<dbReference type="Proteomes" id="UP001374535">
    <property type="component" value="Chromosome 11"/>
</dbReference>
<gene>
    <name evidence="1" type="ORF">V8G54_036310</name>
</gene>